<dbReference type="InParanoid" id="Q4DDS6"/>
<dbReference type="EMBL" id="AAHK01000605">
    <property type="protein sequence ID" value="EAN90674.1"/>
    <property type="molecule type" value="Genomic_DNA"/>
</dbReference>
<comment type="caution">
    <text evidence="2">The sequence shown here is derived from an EMBL/GenBank/DDBJ whole genome shotgun (WGS) entry which is preliminary data.</text>
</comment>
<evidence type="ECO:0000256" key="1">
    <source>
        <dbReference type="SAM" id="Phobius"/>
    </source>
</evidence>
<proteinExistence type="predicted"/>
<dbReference type="eggNOG" id="ENOG502SDRH">
    <property type="taxonomic scope" value="Eukaryota"/>
</dbReference>
<evidence type="ECO:0008006" key="4">
    <source>
        <dbReference type="Google" id="ProtNLM"/>
    </source>
</evidence>
<dbReference type="AlphaFoldDB" id="Q4DDS6"/>
<dbReference type="KEGG" id="tcr:504055.20"/>
<dbReference type="GeneID" id="3543712"/>
<accession>Q4DDS6</accession>
<dbReference type="OMA" id="LAGHCET"/>
<name>Q4DDS6_TRYCC</name>
<evidence type="ECO:0000313" key="3">
    <source>
        <dbReference type="Proteomes" id="UP000002296"/>
    </source>
</evidence>
<feature type="transmembrane region" description="Helical" evidence="1">
    <location>
        <begin position="26"/>
        <end position="47"/>
    </location>
</feature>
<keyword evidence="1" id="KW-1133">Transmembrane helix</keyword>
<dbReference type="Proteomes" id="UP000002296">
    <property type="component" value="Unassembled WGS sequence"/>
</dbReference>
<keyword evidence="3" id="KW-1185">Reference proteome</keyword>
<gene>
    <name evidence="2" type="ORF">Tc00.1047053504055.20</name>
</gene>
<keyword evidence="1" id="KW-0472">Membrane</keyword>
<reference evidence="2 3" key="1">
    <citation type="journal article" date="2005" name="Science">
        <title>The genome sequence of Trypanosoma cruzi, etiologic agent of Chagas disease.</title>
        <authorList>
            <person name="El-Sayed N.M."/>
            <person name="Myler P.J."/>
            <person name="Bartholomeu D.C."/>
            <person name="Nilsson D."/>
            <person name="Aggarwal G."/>
            <person name="Tran A.N."/>
            <person name="Ghedin E."/>
            <person name="Worthey E.A."/>
            <person name="Delcher A.L."/>
            <person name="Blandin G."/>
            <person name="Westenberger S.J."/>
            <person name="Caler E."/>
            <person name="Cerqueira G.C."/>
            <person name="Branche C."/>
            <person name="Haas B."/>
            <person name="Anupama A."/>
            <person name="Arner E."/>
            <person name="Aslund L."/>
            <person name="Attipoe P."/>
            <person name="Bontempi E."/>
            <person name="Bringaud F."/>
            <person name="Burton P."/>
            <person name="Cadag E."/>
            <person name="Campbell D.A."/>
            <person name="Carrington M."/>
            <person name="Crabtree J."/>
            <person name="Darban H."/>
            <person name="da Silveira J.F."/>
            <person name="de Jong P."/>
            <person name="Edwards K."/>
            <person name="Englund P.T."/>
            <person name="Fazelina G."/>
            <person name="Feldblyum T."/>
            <person name="Ferella M."/>
            <person name="Frasch A.C."/>
            <person name="Gull K."/>
            <person name="Horn D."/>
            <person name="Hou L."/>
            <person name="Huang Y."/>
            <person name="Kindlund E."/>
            <person name="Klingbeil M."/>
            <person name="Kluge S."/>
            <person name="Koo H."/>
            <person name="Lacerda D."/>
            <person name="Levin M.J."/>
            <person name="Lorenzi H."/>
            <person name="Louie T."/>
            <person name="Machado C.R."/>
            <person name="McCulloch R."/>
            <person name="McKenna A."/>
            <person name="Mizuno Y."/>
            <person name="Mottram J.C."/>
            <person name="Nelson S."/>
            <person name="Ochaya S."/>
            <person name="Osoegawa K."/>
            <person name="Pai G."/>
            <person name="Parsons M."/>
            <person name="Pentony M."/>
            <person name="Pettersson U."/>
            <person name="Pop M."/>
            <person name="Ramirez J.L."/>
            <person name="Rinta J."/>
            <person name="Robertson L."/>
            <person name="Salzberg S.L."/>
            <person name="Sanchez D.O."/>
            <person name="Seyler A."/>
            <person name="Sharma R."/>
            <person name="Shetty J."/>
            <person name="Simpson A.J."/>
            <person name="Sisk E."/>
            <person name="Tammi M.T."/>
            <person name="Tarleton R."/>
            <person name="Teixeira S."/>
            <person name="Van Aken S."/>
            <person name="Vogt C."/>
            <person name="Ward P.N."/>
            <person name="Wickstead B."/>
            <person name="Wortman J."/>
            <person name="White O."/>
            <person name="Fraser C.M."/>
            <person name="Stuart K.D."/>
            <person name="Andersson B."/>
        </authorList>
    </citation>
    <scope>NUCLEOTIDE SEQUENCE [LARGE SCALE GENOMIC DNA]</scope>
    <source>
        <strain evidence="2 3">CL Brener</strain>
    </source>
</reference>
<dbReference type="RefSeq" id="XP_812525.1">
    <property type="nucleotide sequence ID" value="XM_807432.1"/>
</dbReference>
<evidence type="ECO:0000313" key="2">
    <source>
        <dbReference type="EMBL" id="EAN90674.1"/>
    </source>
</evidence>
<dbReference type="PaxDb" id="353153-Q4DDS6"/>
<sequence length="407" mass="44868">MSSYPYIYIYIYIYAYEYAPGAAMRLAAACAVILFFVCFSIFFWCVAQVEKSWSSQTPLKKMWNAISSLEAPPLVGPKKVDTPAVVVLVSACEEPPAVSEAHLADAAQTDAVVTEKKSDFCEEPPTQADVATLGDASTEWDAFSRRRLGIAFHRGAAVLPGFPVLRRELHANTPHDSPSLQVVDVDLWNSYWSAFSDRFAAQIDDLQEYLKAHDGESERRRVLVAASLDAEPYMESFKCSLTAHARSFGALEHVSRERCVVMLQFTSPRSAEIFAAWAFSLTLEDIFTEADASQQASARCQLLVRLISHDAGKITSTLRWGSNIVLSTPFVESLFKGVFDAVSVTYHDGSFLILFASDYAAKTALHSLQRSLLEVFGTTLSFSGQQPGLGGKGFLMDKLGSESYLPR</sequence>
<protein>
    <recommendedName>
        <fullName evidence="4">Transmembrane protein</fullName>
    </recommendedName>
</protein>
<keyword evidence="1" id="KW-0812">Transmembrane</keyword>
<organism evidence="2 3">
    <name type="scientific">Trypanosoma cruzi (strain CL Brener)</name>
    <dbReference type="NCBI Taxonomy" id="353153"/>
    <lineage>
        <taxon>Eukaryota</taxon>
        <taxon>Discoba</taxon>
        <taxon>Euglenozoa</taxon>
        <taxon>Kinetoplastea</taxon>
        <taxon>Metakinetoplastina</taxon>
        <taxon>Trypanosomatida</taxon>
        <taxon>Trypanosomatidae</taxon>
        <taxon>Trypanosoma</taxon>
        <taxon>Schizotrypanum</taxon>
    </lineage>
</organism>